<accession>A0A7D5GBB7</accession>
<name>A0A7D5GBB7_9EURY</name>
<dbReference type="EMBL" id="CP058529">
    <property type="protein sequence ID" value="QLG27386.1"/>
    <property type="molecule type" value="Genomic_DNA"/>
</dbReference>
<dbReference type="RefSeq" id="WP_179168961.1">
    <property type="nucleotide sequence ID" value="NZ_CP058529.1"/>
</dbReference>
<organism evidence="3 4">
    <name type="scientific">Halorarum halophilum</name>
    <dbReference type="NCBI Taxonomy" id="2743090"/>
    <lineage>
        <taxon>Archaea</taxon>
        <taxon>Methanobacteriati</taxon>
        <taxon>Methanobacteriota</taxon>
        <taxon>Stenosarchaea group</taxon>
        <taxon>Halobacteria</taxon>
        <taxon>Halobacteriales</taxon>
        <taxon>Haloferacaceae</taxon>
        <taxon>Halorarum</taxon>
    </lineage>
</organism>
<keyword evidence="1" id="KW-0472">Membrane</keyword>
<dbReference type="PANTHER" id="PTHR38138">
    <property type="entry name" value="VNG6441H"/>
    <property type="match status" value="1"/>
</dbReference>
<dbReference type="Proteomes" id="UP000509750">
    <property type="component" value="Chromosome"/>
</dbReference>
<evidence type="ECO:0000256" key="1">
    <source>
        <dbReference type="SAM" id="Phobius"/>
    </source>
</evidence>
<sequence>MEFKNLLADERAVSPVIGVILMVAITVILAAVIGTFVLGLGNNLQETSPNANFQFDYEERTDGNGYNVTATHHGGVTINGDNANSLTLNASEMHDGATPNGIAFTDFDNGVSSGDSETLHEVASGSDVRVIWTSTNGGNSQTLAEGQVP</sequence>
<dbReference type="PANTHER" id="PTHR38138:SF1">
    <property type="entry name" value="ARCHAEAL TYPE IV PILIN N-TERMINAL DOMAIN-CONTAINING PROTEIN"/>
    <property type="match status" value="1"/>
</dbReference>
<dbReference type="NCBIfam" id="TIGR02537">
    <property type="entry name" value="arch_flag_Nterm"/>
    <property type="match status" value="1"/>
</dbReference>
<keyword evidence="1" id="KW-1133">Transmembrane helix</keyword>
<feature type="domain" description="Archaeal Type IV pilin N-terminal" evidence="2">
    <location>
        <begin position="11"/>
        <end position="84"/>
    </location>
</feature>
<dbReference type="InterPro" id="IPR012859">
    <property type="entry name" value="Pilin_N_archaeal"/>
</dbReference>
<protein>
    <submittedName>
        <fullName evidence="3">Type IV pilin N-terminal domain-containing protein</fullName>
    </submittedName>
</protein>
<evidence type="ECO:0000313" key="4">
    <source>
        <dbReference type="Proteomes" id="UP000509750"/>
    </source>
</evidence>
<dbReference type="KEGG" id="halg:HUG10_07420"/>
<dbReference type="AlphaFoldDB" id="A0A7D5GBB7"/>
<dbReference type="InterPro" id="IPR013373">
    <property type="entry name" value="Flagellin/pilin_N_arc"/>
</dbReference>
<dbReference type="GeneID" id="56028651"/>
<proteinExistence type="predicted"/>
<evidence type="ECO:0000259" key="2">
    <source>
        <dbReference type="Pfam" id="PF07790"/>
    </source>
</evidence>
<gene>
    <name evidence="3" type="ORF">HUG10_07420</name>
</gene>
<reference evidence="3 4" key="1">
    <citation type="submission" date="2020-07" db="EMBL/GenBank/DDBJ databases">
        <title>Gai3-2, isolated from salt lake.</title>
        <authorList>
            <person name="Cui H."/>
            <person name="Shi X."/>
        </authorList>
    </citation>
    <scope>NUCLEOTIDE SEQUENCE [LARGE SCALE GENOMIC DNA]</scope>
    <source>
        <strain evidence="3 4">Gai3-2</strain>
    </source>
</reference>
<evidence type="ECO:0000313" key="3">
    <source>
        <dbReference type="EMBL" id="QLG27386.1"/>
    </source>
</evidence>
<keyword evidence="4" id="KW-1185">Reference proteome</keyword>
<feature type="transmembrane region" description="Helical" evidence="1">
    <location>
        <begin position="12"/>
        <end position="40"/>
    </location>
</feature>
<dbReference type="Pfam" id="PF07790">
    <property type="entry name" value="Pilin_N"/>
    <property type="match status" value="1"/>
</dbReference>
<dbReference type="OrthoDB" id="118020at2157"/>
<keyword evidence="1" id="KW-0812">Transmembrane</keyword>